<evidence type="ECO:0000259" key="6">
    <source>
        <dbReference type="Pfam" id="PF04932"/>
    </source>
</evidence>
<keyword evidence="2 5" id="KW-0812">Transmembrane</keyword>
<protein>
    <submittedName>
        <fullName evidence="7">Putative O-antigen polymerase</fullName>
    </submittedName>
</protein>
<accession>A0A212KGU0</accession>
<sequence length="398" mass="41513">MTRALLLLQSLVFLPLILISNRAAAPVLAIAVVAAALRRQPLGRFGALPPLFALLGFGALSALWSIDPGNSLGKVGQLAAVAVAAFALAGTADRRPDADRDRLARLALIGWSVAVAIPLLDALAHAPIVAALRAAFGSFGRLDAAHLAEKGGVTALVLATVPAIAAYRRLRLPPLGAAAMLAAAIAAAASVDGSAAVLLPLVGASAWLLHAVRPRLSRNLLRFGLPCAVLAMPLLPMLVDPAEAVRTLPQLGGSWVHRLVIWDFAYDHILERPWLGWGLDAARVFPGAEETFTLTVPLPGRDLPFALTATYLPLHTHNGPLQIWLELGAAGAAIAAFGLWRMLSAAIAPTAADAPLCGLFAAAAVPFLVSFGVFQSWWLALVVLLWAATRALIPPSAE</sequence>
<evidence type="ECO:0000256" key="5">
    <source>
        <dbReference type="SAM" id="Phobius"/>
    </source>
</evidence>
<dbReference type="InterPro" id="IPR051533">
    <property type="entry name" value="WaaL-like"/>
</dbReference>
<feature type="transmembrane region" description="Helical" evidence="5">
    <location>
        <begin position="352"/>
        <end position="371"/>
    </location>
</feature>
<organism evidence="7">
    <name type="scientific">uncultured Alphaproteobacteria bacterium</name>
    <dbReference type="NCBI Taxonomy" id="91750"/>
    <lineage>
        <taxon>Bacteria</taxon>
        <taxon>Pseudomonadati</taxon>
        <taxon>Pseudomonadota</taxon>
        <taxon>Alphaproteobacteria</taxon>
        <taxon>environmental samples</taxon>
    </lineage>
</organism>
<gene>
    <name evidence="7" type="ORF">KL86APRO_20024</name>
</gene>
<feature type="transmembrane region" description="Helical" evidence="5">
    <location>
        <begin position="45"/>
        <end position="64"/>
    </location>
</feature>
<evidence type="ECO:0000256" key="3">
    <source>
        <dbReference type="ARBA" id="ARBA00022989"/>
    </source>
</evidence>
<keyword evidence="3 5" id="KW-1133">Transmembrane helix</keyword>
<dbReference type="GO" id="GO:0016020">
    <property type="term" value="C:membrane"/>
    <property type="evidence" value="ECO:0007669"/>
    <property type="project" value="UniProtKB-SubCell"/>
</dbReference>
<comment type="subcellular location">
    <subcellularLocation>
        <location evidence="1">Membrane</location>
        <topology evidence="1">Multi-pass membrane protein</topology>
    </subcellularLocation>
</comment>
<feature type="domain" description="O-antigen ligase-related" evidence="6">
    <location>
        <begin position="179"/>
        <end position="334"/>
    </location>
</feature>
<name>A0A212KGU0_9PROT</name>
<evidence type="ECO:0000256" key="2">
    <source>
        <dbReference type="ARBA" id="ARBA00022692"/>
    </source>
</evidence>
<feature type="transmembrane region" description="Helical" evidence="5">
    <location>
        <begin position="109"/>
        <end position="135"/>
    </location>
</feature>
<dbReference type="EMBL" id="FLUO01000002">
    <property type="protein sequence ID" value="SBW10930.1"/>
    <property type="molecule type" value="Genomic_DNA"/>
</dbReference>
<feature type="transmembrane region" description="Helical" evidence="5">
    <location>
        <begin position="71"/>
        <end position="89"/>
    </location>
</feature>
<dbReference type="Pfam" id="PF04932">
    <property type="entry name" value="Wzy_C"/>
    <property type="match status" value="1"/>
</dbReference>
<dbReference type="PANTHER" id="PTHR37422">
    <property type="entry name" value="TEICHURONIC ACID BIOSYNTHESIS PROTEIN TUAE"/>
    <property type="match status" value="1"/>
</dbReference>
<feature type="transmembrane region" description="Helical" evidence="5">
    <location>
        <begin position="321"/>
        <end position="340"/>
    </location>
</feature>
<dbReference type="PANTHER" id="PTHR37422:SF13">
    <property type="entry name" value="LIPOPOLYSACCHARIDE BIOSYNTHESIS PROTEIN PA4999-RELATED"/>
    <property type="match status" value="1"/>
</dbReference>
<evidence type="ECO:0000256" key="4">
    <source>
        <dbReference type="ARBA" id="ARBA00023136"/>
    </source>
</evidence>
<proteinExistence type="predicted"/>
<keyword evidence="4 5" id="KW-0472">Membrane</keyword>
<evidence type="ECO:0000313" key="7">
    <source>
        <dbReference type="EMBL" id="SBW10930.1"/>
    </source>
</evidence>
<evidence type="ECO:0000256" key="1">
    <source>
        <dbReference type="ARBA" id="ARBA00004141"/>
    </source>
</evidence>
<reference evidence="7" key="1">
    <citation type="submission" date="2016-04" db="EMBL/GenBank/DDBJ databases">
        <authorList>
            <person name="Evans L.H."/>
            <person name="Alamgir A."/>
            <person name="Owens N."/>
            <person name="Weber N.D."/>
            <person name="Virtaneva K."/>
            <person name="Barbian K."/>
            <person name="Babar A."/>
            <person name="Rosenke K."/>
        </authorList>
    </citation>
    <scope>NUCLEOTIDE SEQUENCE</scope>
    <source>
        <strain evidence="7">86</strain>
    </source>
</reference>
<feature type="transmembrane region" description="Helical" evidence="5">
    <location>
        <begin position="179"/>
        <end position="208"/>
    </location>
</feature>
<feature type="transmembrane region" description="Helical" evidence="5">
    <location>
        <begin position="220"/>
        <end position="239"/>
    </location>
</feature>
<dbReference type="AlphaFoldDB" id="A0A212KGU0"/>
<dbReference type="InterPro" id="IPR007016">
    <property type="entry name" value="O-antigen_ligase-rel_domated"/>
</dbReference>